<protein>
    <submittedName>
        <fullName evidence="1">Uncharacterized protein</fullName>
    </submittedName>
</protein>
<evidence type="ECO:0000313" key="1">
    <source>
        <dbReference type="EMBL" id="CAB4240802.1"/>
    </source>
</evidence>
<dbReference type="EMBL" id="LR797818">
    <property type="protein sequence ID" value="CAB4240802.1"/>
    <property type="molecule type" value="Genomic_DNA"/>
</dbReference>
<name>A0A6J5T7R5_9CAUD</name>
<proteinExistence type="predicted"/>
<gene>
    <name evidence="1" type="ORF">UFOVP22_8</name>
</gene>
<reference evidence="1" key="1">
    <citation type="submission" date="2020-05" db="EMBL/GenBank/DDBJ databases">
        <authorList>
            <person name="Chiriac C."/>
            <person name="Salcher M."/>
            <person name="Ghai R."/>
            <person name="Kavagutti S V."/>
        </authorList>
    </citation>
    <scope>NUCLEOTIDE SEQUENCE</scope>
</reference>
<accession>A0A6J5T7R5</accession>
<organism evidence="1">
    <name type="scientific">uncultured Caudovirales phage</name>
    <dbReference type="NCBI Taxonomy" id="2100421"/>
    <lineage>
        <taxon>Viruses</taxon>
        <taxon>Duplodnaviria</taxon>
        <taxon>Heunggongvirae</taxon>
        <taxon>Uroviricota</taxon>
        <taxon>Caudoviricetes</taxon>
        <taxon>Peduoviridae</taxon>
        <taxon>Maltschvirus</taxon>
        <taxon>Maltschvirus maltsch</taxon>
    </lineage>
</organism>
<sequence>MAGVLKAFSNATLGFLGLNTQESGITLEGGYATKAINCIIDKFGRLGSRRGWEMVTTVPDGLTTSKSIESLFEFVDSNMTSTFLSGGNLKLFTGTTTLVESPIKAADQTTNVSITFTGNRWQFAQLAEGIGFDASIYGFAAQGGNPFLVYRKVNHTGDYIFQKIGDYGSKPTGVSIFDPDCCHSAFGRMWVAGVTGAKSTVYFSKLLDGATFTGAGSGLLDIATIVGDNDEIIGISSHNSFLIIFCRNNIVIYAGAQSPTTMILQDTINGVGCIARDSIQQTGTDLIFLSNGGIRSLNRVIQDKSMPMRDLSTNIRDDLVEYINGEDLKQIKSVYFERDAFYLLVLPNLQQTFYFDVRQTLPNGAARVTSWEGFIPKALCATRNRNLYLGMVGGIGRYFGYTDNGSSYRLTYFTPSVDAGQPFNLKFLKKASLIVIASGSQDIIMKYGFDYKTTYSSRTYTEDFTGGSGEYNLAEYNIGEFTSGTAINDITMHLGGSGKILQFGIEIPIEGSPVSLQQLTVYLKTGKML</sequence>